<dbReference type="Pfam" id="PF12997">
    <property type="entry name" value="DUF3881"/>
    <property type="match status" value="1"/>
</dbReference>
<name>A0A1I0QRK0_9FIRM</name>
<proteinExistence type="predicted"/>
<dbReference type="Proteomes" id="UP000199701">
    <property type="component" value="Unassembled WGS sequence"/>
</dbReference>
<reference evidence="1 2" key="1">
    <citation type="submission" date="2016-10" db="EMBL/GenBank/DDBJ databases">
        <authorList>
            <person name="de Groot N.N."/>
        </authorList>
    </citation>
    <scope>NUCLEOTIDE SEQUENCE [LARGE SCALE GENOMIC DNA]</scope>
    <source>
        <strain evidence="1 2">DSM 9179</strain>
    </source>
</reference>
<dbReference type="AlphaFoldDB" id="A0A1I0QRK0"/>
<accession>A0A1I0QRK0</accession>
<sequence>MHLFLRTVGFSEFGANDEEKLIKTAIKSAINTNSVILNKELNRGIVLVRTSEKTGICIYGQYDGKKFKVEYYYPYLLGSASSESEEITIERHIDKESYAAVSEELKAGVTLIFYVQNVMEYLDFMVPLMHNNKSDYGTFNLLTRNLSEKIPFNGKSVVLSALSVGGMILLPISKNQHQIKKYNDAATVRKNLLAAAKKGDEDAIESLTIEDLDTYTKLSKRIICEDVFTIVDSSFMPCGVECDQYSVVGEIHDLIVEINSITGEQIYIMTLECNDMFFDVAINSYDLIGEPAVGRRFKGQIWLQGAINF</sequence>
<dbReference type="STRING" id="99656.SAMN05421659_10928"/>
<dbReference type="EMBL" id="FOJI01000009">
    <property type="protein sequence ID" value="SEW30167.1"/>
    <property type="molecule type" value="Genomic_DNA"/>
</dbReference>
<gene>
    <name evidence="1" type="ORF">SAMN05421659_10928</name>
</gene>
<protein>
    <submittedName>
        <fullName evidence="1">Uncharacterized protein</fullName>
    </submittedName>
</protein>
<dbReference type="RefSeq" id="WP_092454318.1">
    <property type="nucleotide sequence ID" value="NZ_FOJI01000009.1"/>
</dbReference>
<dbReference type="InterPro" id="IPR024541">
    <property type="entry name" value="DUF3881"/>
</dbReference>
<evidence type="ECO:0000313" key="2">
    <source>
        <dbReference type="Proteomes" id="UP000199701"/>
    </source>
</evidence>
<evidence type="ECO:0000313" key="1">
    <source>
        <dbReference type="EMBL" id="SEW30167.1"/>
    </source>
</evidence>
<dbReference type="OrthoDB" id="9774037at2"/>
<keyword evidence="2" id="KW-1185">Reference proteome</keyword>
<organism evidence="1 2">
    <name type="scientific">[Clostridium] fimetarium</name>
    <dbReference type="NCBI Taxonomy" id="99656"/>
    <lineage>
        <taxon>Bacteria</taxon>
        <taxon>Bacillati</taxon>
        <taxon>Bacillota</taxon>
        <taxon>Clostridia</taxon>
        <taxon>Lachnospirales</taxon>
        <taxon>Lachnospiraceae</taxon>
    </lineage>
</organism>